<dbReference type="AlphaFoldDB" id="A0A0B3RV40"/>
<accession>A0A225QLE1</accession>
<sequence length="71" mass="7995">MFMAAIWIVNVIFSVLENPEKGGPFRPNDLLWNARLPLGYYLVPATTLHRVARSRPSVFRLKVSRGAPSLS</sequence>
<organism evidence="1 2">
    <name type="scientific">Mameliella alba</name>
    <dbReference type="NCBI Taxonomy" id="561184"/>
    <lineage>
        <taxon>Bacteria</taxon>
        <taxon>Pseudomonadati</taxon>
        <taxon>Pseudomonadota</taxon>
        <taxon>Alphaproteobacteria</taxon>
        <taxon>Rhodobacterales</taxon>
        <taxon>Roseobacteraceae</taxon>
        <taxon>Mameliella</taxon>
    </lineage>
</organism>
<evidence type="ECO:0000313" key="2">
    <source>
        <dbReference type="Proteomes" id="UP000030960"/>
    </source>
</evidence>
<dbReference type="EMBL" id="JSUQ01000014">
    <property type="protein sequence ID" value="KHQ51937.1"/>
    <property type="molecule type" value="Genomic_DNA"/>
</dbReference>
<reference evidence="1 2" key="1">
    <citation type="submission" date="2014-10" db="EMBL/GenBank/DDBJ databases">
        <title>Genome sequence of Ponticoccus sp. strain UMTAT08 isolated from clonal culture of toxic dinoflagellate Alexandrium tamiyavanichii.</title>
        <authorList>
            <person name="Gan H.Y."/>
            <person name="Muhd D.-D."/>
            <person name="Mohd Noor M.E."/>
            <person name="Yeong Y.S."/>
            <person name="Usup G."/>
        </authorList>
    </citation>
    <scope>NUCLEOTIDE SEQUENCE [LARGE SCALE GENOMIC DNA]</scope>
    <source>
        <strain evidence="1 2">UMTAT08</strain>
    </source>
</reference>
<protein>
    <submittedName>
        <fullName evidence="1">Uncharacterized protein</fullName>
    </submittedName>
</protein>
<name>A0A0B3RV40_9RHOB</name>
<keyword evidence="2" id="KW-1185">Reference proteome</keyword>
<accession>A0A225PUM3</accession>
<comment type="caution">
    <text evidence="1">The sequence shown here is derived from an EMBL/GenBank/DDBJ whole genome shotgun (WGS) entry which is preliminary data.</text>
</comment>
<dbReference type="RefSeq" id="WP_043144174.1">
    <property type="nucleotide sequence ID" value="NZ_AP022337.1"/>
</dbReference>
<accession>A0A0B3RV40</accession>
<proteinExistence type="predicted"/>
<dbReference type="STRING" id="561184.SAMN05216376_104253"/>
<dbReference type="Proteomes" id="UP000030960">
    <property type="component" value="Unassembled WGS sequence"/>
</dbReference>
<evidence type="ECO:0000313" key="1">
    <source>
        <dbReference type="EMBL" id="KHQ51937.1"/>
    </source>
</evidence>
<dbReference type="GeneID" id="66501624"/>
<gene>
    <name evidence="1" type="ORF">OA50_03574</name>
</gene>